<evidence type="ECO:0000313" key="3">
    <source>
        <dbReference type="Proteomes" id="UP000585474"/>
    </source>
</evidence>
<dbReference type="AlphaFoldDB" id="A0A7J0HFI0"/>
<evidence type="ECO:0000313" key="2">
    <source>
        <dbReference type="EMBL" id="GFZ21886.1"/>
    </source>
</evidence>
<name>A0A7J0HFI0_9ERIC</name>
<feature type="region of interest" description="Disordered" evidence="1">
    <location>
        <begin position="1"/>
        <end position="31"/>
    </location>
</feature>
<dbReference type="Proteomes" id="UP000585474">
    <property type="component" value="Unassembled WGS sequence"/>
</dbReference>
<evidence type="ECO:0000256" key="1">
    <source>
        <dbReference type="SAM" id="MobiDB-lite"/>
    </source>
</evidence>
<sequence length="128" mass="14261">MSPIPNGEAVLDKSNHASELTPPLPQPLTPLPLVETKLSRQKEATACGPPTLASPSRRVCRVNQKPYPCVGIPNGWHMCKSRTINHLNWLQNPVEKEMQLSSLDSELRTGIPHCETVVVLSEKTLHWR</sequence>
<dbReference type="EMBL" id="BJWL01000029">
    <property type="protein sequence ID" value="GFZ21886.1"/>
    <property type="molecule type" value="Genomic_DNA"/>
</dbReference>
<proteinExistence type="predicted"/>
<keyword evidence="3" id="KW-1185">Reference proteome</keyword>
<accession>A0A7J0HFI0</accession>
<comment type="caution">
    <text evidence="2">The sequence shown here is derived from an EMBL/GenBank/DDBJ whole genome shotgun (WGS) entry which is preliminary data.</text>
</comment>
<gene>
    <name evidence="2" type="ORF">Acr_29g0010480</name>
</gene>
<reference evidence="2 3" key="1">
    <citation type="submission" date="2019-07" db="EMBL/GenBank/DDBJ databases">
        <title>De Novo Assembly of kiwifruit Actinidia rufa.</title>
        <authorList>
            <person name="Sugita-Konishi S."/>
            <person name="Sato K."/>
            <person name="Mori E."/>
            <person name="Abe Y."/>
            <person name="Kisaki G."/>
            <person name="Hamano K."/>
            <person name="Suezawa K."/>
            <person name="Otani M."/>
            <person name="Fukuda T."/>
            <person name="Manabe T."/>
            <person name="Gomi K."/>
            <person name="Tabuchi M."/>
            <person name="Akimitsu K."/>
            <person name="Kataoka I."/>
        </authorList>
    </citation>
    <scope>NUCLEOTIDE SEQUENCE [LARGE SCALE GENOMIC DNA]</scope>
    <source>
        <strain evidence="3">cv. Fuchu</strain>
    </source>
</reference>
<protein>
    <submittedName>
        <fullName evidence="2">Uncharacterized protein</fullName>
    </submittedName>
</protein>
<organism evidence="2 3">
    <name type="scientific">Actinidia rufa</name>
    <dbReference type="NCBI Taxonomy" id="165716"/>
    <lineage>
        <taxon>Eukaryota</taxon>
        <taxon>Viridiplantae</taxon>
        <taxon>Streptophyta</taxon>
        <taxon>Embryophyta</taxon>
        <taxon>Tracheophyta</taxon>
        <taxon>Spermatophyta</taxon>
        <taxon>Magnoliopsida</taxon>
        <taxon>eudicotyledons</taxon>
        <taxon>Gunneridae</taxon>
        <taxon>Pentapetalae</taxon>
        <taxon>asterids</taxon>
        <taxon>Ericales</taxon>
        <taxon>Actinidiaceae</taxon>
        <taxon>Actinidia</taxon>
    </lineage>
</organism>